<keyword evidence="1" id="KW-1185">Reference proteome</keyword>
<dbReference type="WBParaSite" id="PDA_v2.g12613.t1">
    <property type="protein sequence ID" value="PDA_v2.g12613.t1"/>
    <property type="gene ID" value="PDA_v2.g12613"/>
</dbReference>
<protein>
    <submittedName>
        <fullName evidence="2">Uncharacterized protein</fullName>
    </submittedName>
</protein>
<sequence>MYRIHERSGLSLDHQEFTCFDKRTLEEKFWEEEYKRFVAAIKCEDDMVQSFQNLDISNASGDKSDLPPTEDESAVNNNKEEEIRLEVQTMHAISDTVCYADLNAIDLANPCYKFLLNDELSATKNSISSPTAISSLIPKIIECKLETLKIYKQCLSLSEYNFLTASGTVLCLTLYSCTIEDDAGNVVTVDKLFDNLQLIHTFDMHCSNNSSWFELDTVKKMVRIISRFRKLQCLGFHGLTETFDISSFTDFVLQNSSIDIRLSFNVQLSAACKKLIVNFIDKILRNKPKKVPRLQFPSSAEDSKFAEYDKLYRRQK</sequence>
<evidence type="ECO:0000313" key="1">
    <source>
        <dbReference type="Proteomes" id="UP000887578"/>
    </source>
</evidence>
<dbReference type="Proteomes" id="UP000887578">
    <property type="component" value="Unplaced"/>
</dbReference>
<reference evidence="2" key="1">
    <citation type="submission" date="2022-11" db="UniProtKB">
        <authorList>
            <consortium name="WormBaseParasite"/>
        </authorList>
    </citation>
    <scope>IDENTIFICATION</scope>
</reference>
<organism evidence="1 2">
    <name type="scientific">Panagrolaimus davidi</name>
    <dbReference type="NCBI Taxonomy" id="227884"/>
    <lineage>
        <taxon>Eukaryota</taxon>
        <taxon>Metazoa</taxon>
        <taxon>Ecdysozoa</taxon>
        <taxon>Nematoda</taxon>
        <taxon>Chromadorea</taxon>
        <taxon>Rhabditida</taxon>
        <taxon>Tylenchina</taxon>
        <taxon>Panagrolaimomorpha</taxon>
        <taxon>Panagrolaimoidea</taxon>
        <taxon>Panagrolaimidae</taxon>
        <taxon>Panagrolaimus</taxon>
    </lineage>
</organism>
<name>A0A914PCX6_9BILA</name>
<accession>A0A914PCX6</accession>
<evidence type="ECO:0000313" key="2">
    <source>
        <dbReference type="WBParaSite" id="PDA_v2.g12613.t1"/>
    </source>
</evidence>
<proteinExistence type="predicted"/>
<dbReference type="AlphaFoldDB" id="A0A914PCX6"/>